<evidence type="ECO:0000313" key="1">
    <source>
        <dbReference type="EMBL" id="KPV48364.1"/>
    </source>
</evidence>
<dbReference type="AlphaFoldDB" id="A0A0P9F7U8"/>
<proteinExistence type="predicted"/>
<dbReference type="EMBL" id="LJCR01002711">
    <property type="protein sequence ID" value="KPV48364.1"/>
    <property type="molecule type" value="Genomic_DNA"/>
</dbReference>
<organism evidence="1 2">
    <name type="scientific">Kouleothrix aurantiaca</name>
    <dbReference type="NCBI Taxonomy" id="186479"/>
    <lineage>
        <taxon>Bacteria</taxon>
        <taxon>Bacillati</taxon>
        <taxon>Chloroflexota</taxon>
        <taxon>Chloroflexia</taxon>
        <taxon>Chloroflexales</taxon>
        <taxon>Roseiflexineae</taxon>
        <taxon>Roseiflexaceae</taxon>
        <taxon>Kouleothrix</taxon>
    </lineage>
</organism>
<reference evidence="1 2" key="1">
    <citation type="submission" date="2015-09" db="EMBL/GenBank/DDBJ databases">
        <title>Draft genome sequence of Kouleothrix aurantiaca JCM 19913.</title>
        <authorList>
            <person name="Hemp J."/>
        </authorList>
    </citation>
    <scope>NUCLEOTIDE SEQUENCE [LARGE SCALE GENOMIC DNA]</scope>
    <source>
        <strain evidence="1 2">COM-B</strain>
    </source>
</reference>
<dbReference type="Proteomes" id="UP000050509">
    <property type="component" value="Unassembled WGS sequence"/>
</dbReference>
<gene>
    <name evidence="1" type="ORF">SE17_38465</name>
</gene>
<name>A0A0P9F7U8_9CHLR</name>
<protein>
    <submittedName>
        <fullName evidence="1">Uncharacterized protein</fullName>
    </submittedName>
</protein>
<evidence type="ECO:0000313" key="2">
    <source>
        <dbReference type="Proteomes" id="UP000050509"/>
    </source>
</evidence>
<sequence>MELPTYKGYTVDVRLREFRKVSYDAEGNPSMETITFESEEGDEMLFQLIRTLDRDSPLFQKIAESF</sequence>
<accession>A0A0P9F7U8</accession>
<keyword evidence="2" id="KW-1185">Reference proteome</keyword>
<comment type="caution">
    <text evidence="1">The sequence shown here is derived from an EMBL/GenBank/DDBJ whole genome shotgun (WGS) entry which is preliminary data.</text>
</comment>